<reference evidence="1 2" key="1">
    <citation type="submission" date="2019-03" db="EMBL/GenBank/DDBJ databases">
        <title>Genomic Encyclopedia of Type Strains, Phase IV (KMG-IV): sequencing the most valuable type-strain genomes for metagenomic binning, comparative biology and taxonomic classification.</title>
        <authorList>
            <person name="Goeker M."/>
        </authorList>
    </citation>
    <scope>NUCLEOTIDE SEQUENCE [LARGE SCALE GENOMIC DNA]</scope>
    <source>
        <strain evidence="1 2">DSM 100309</strain>
    </source>
</reference>
<organism evidence="1 2">
    <name type="scientific">Sulfurirhabdus autotrophica</name>
    <dbReference type="NCBI Taxonomy" id="1706046"/>
    <lineage>
        <taxon>Bacteria</taxon>
        <taxon>Pseudomonadati</taxon>
        <taxon>Pseudomonadota</taxon>
        <taxon>Betaproteobacteria</taxon>
        <taxon>Nitrosomonadales</taxon>
        <taxon>Sulfuricellaceae</taxon>
        <taxon>Sulfurirhabdus</taxon>
    </lineage>
</organism>
<gene>
    <name evidence="1" type="ORF">EDC63_1382</name>
</gene>
<evidence type="ECO:0000313" key="2">
    <source>
        <dbReference type="Proteomes" id="UP000295367"/>
    </source>
</evidence>
<dbReference type="InterPro" id="IPR010982">
    <property type="entry name" value="Lambda_DNA-bd_dom_sf"/>
</dbReference>
<dbReference type="EMBL" id="SMCO01000038">
    <property type="protein sequence ID" value="TCV78999.1"/>
    <property type="molecule type" value="Genomic_DNA"/>
</dbReference>
<proteinExistence type="predicted"/>
<dbReference type="Gene3D" id="1.10.260.40">
    <property type="entry name" value="lambda repressor-like DNA-binding domains"/>
    <property type="match status" value="1"/>
</dbReference>
<evidence type="ECO:0000313" key="1">
    <source>
        <dbReference type="EMBL" id="TCV78999.1"/>
    </source>
</evidence>
<dbReference type="CDD" id="cd00093">
    <property type="entry name" value="HTH_XRE"/>
    <property type="match status" value="1"/>
</dbReference>
<dbReference type="Proteomes" id="UP000295367">
    <property type="component" value="Unassembled WGS sequence"/>
</dbReference>
<dbReference type="AlphaFoldDB" id="A0A4R3XQ07"/>
<accession>A0A4R3XQ07</accession>
<evidence type="ECO:0008006" key="3">
    <source>
        <dbReference type="Google" id="ProtNLM"/>
    </source>
</evidence>
<comment type="caution">
    <text evidence="1">The sequence shown here is derived from an EMBL/GenBank/DDBJ whole genome shotgun (WGS) entry which is preliminary data.</text>
</comment>
<protein>
    <recommendedName>
        <fullName evidence="3">Helix-turn-helix protein</fullName>
    </recommendedName>
</protein>
<dbReference type="GO" id="GO:0003677">
    <property type="term" value="F:DNA binding"/>
    <property type="evidence" value="ECO:0007669"/>
    <property type="project" value="InterPro"/>
</dbReference>
<dbReference type="InterPro" id="IPR001387">
    <property type="entry name" value="Cro/C1-type_HTH"/>
</dbReference>
<name>A0A4R3XQ07_9PROT</name>
<sequence length="52" mass="5732">MRYGVCGFQGEMLTQAREGGSMTQSTLATLIGRSSTAVSRWEKGNNFLSKMR</sequence>
<dbReference type="SUPFAM" id="SSF47413">
    <property type="entry name" value="lambda repressor-like DNA-binding domains"/>
    <property type="match status" value="1"/>
</dbReference>
<keyword evidence="2" id="KW-1185">Reference proteome</keyword>